<proteinExistence type="predicted"/>
<protein>
    <submittedName>
        <fullName evidence="6">IcmF-related protein</fullName>
    </submittedName>
</protein>
<dbReference type="Pfam" id="PF06744">
    <property type="entry name" value="IcmF_C"/>
    <property type="match status" value="1"/>
</dbReference>
<feature type="transmembrane region" description="Helical" evidence="1">
    <location>
        <begin position="372"/>
        <end position="390"/>
    </location>
</feature>
<dbReference type="NCBIfam" id="TIGR03348">
    <property type="entry name" value="VI_IcmF"/>
    <property type="match status" value="1"/>
</dbReference>
<dbReference type="Gene3D" id="3.40.50.300">
    <property type="entry name" value="P-loop containing nucleotide triphosphate hydrolases"/>
    <property type="match status" value="1"/>
</dbReference>
<dbReference type="InterPro" id="IPR053156">
    <property type="entry name" value="T6SS_TssM-like"/>
</dbReference>
<evidence type="ECO:0000256" key="1">
    <source>
        <dbReference type="SAM" id="Phobius"/>
    </source>
</evidence>
<keyword evidence="1" id="KW-1133">Transmembrane helix</keyword>
<keyword evidence="1" id="KW-0472">Membrane</keyword>
<dbReference type="InterPro" id="IPR027417">
    <property type="entry name" value="P-loop_NTPase"/>
</dbReference>
<evidence type="ECO:0000259" key="4">
    <source>
        <dbReference type="Pfam" id="PF14331"/>
    </source>
</evidence>
<dbReference type="Pfam" id="PF14331">
    <property type="entry name" value="IcmF-related_N"/>
    <property type="match status" value="1"/>
</dbReference>
<reference evidence="6" key="1">
    <citation type="submission" date="2016-02" db="EMBL/GenBank/DDBJ databases">
        <title>Halorhodospira halochloris DSM-1059 complete genome, version 2.</title>
        <authorList>
            <person name="Tsukatani Y."/>
        </authorList>
    </citation>
    <scope>NUCLEOTIDE SEQUENCE</scope>
    <source>
        <strain evidence="6">DSM 1059</strain>
    </source>
</reference>
<feature type="transmembrane region" description="Helical" evidence="1">
    <location>
        <begin position="6"/>
        <end position="28"/>
    </location>
</feature>
<dbReference type="Proteomes" id="UP000218890">
    <property type="component" value="Chromosome"/>
</dbReference>
<keyword evidence="1" id="KW-0812">Transmembrane</keyword>
<dbReference type="InterPro" id="IPR010623">
    <property type="entry name" value="IcmF_C"/>
</dbReference>
<feature type="domain" description="Type VI secretion system IcmF C-terminal" evidence="2">
    <location>
        <begin position="985"/>
        <end position="1075"/>
    </location>
</feature>
<dbReference type="InterPro" id="IPR048677">
    <property type="entry name" value="TssM1_hel"/>
</dbReference>
<dbReference type="InterPro" id="IPR025743">
    <property type="entry name" value="TssM1_N"/>
</dbReference>
<feature type="domain" description="Type VI secretion system component TssM1 N-terminal" evidence="4">
    <location>
        <begin position="144"/>
        <end position="341"/>
    </location>
</feature>
<dbReference type="EMBL" id="AP017372">
    <property type="protein sequence ID" value="BAU58576.2"/>
    <property type="molecule type" value="Genomic_DNA"/>
</dbReference>
<dbReference type="InterPro" id="IPR009612">
    <property type="entry name" value="IcmF-rel"/>
</dbReference>
<dbReference type="AlphaFoldDB" id="A0A0X8XAR8"/>
<feature type="domain" description="IcmF-related" evidence="3">
    <location>
        <begin position="447"/>
        <end position="737"/>
    </location>
</feature>
<feature type="domain" description="Type VI secretion system component TssM1 helical" evidence="5">
    <location>
        <begin position="877"/>
        <end position="974"/>
    </location>
</feature>
<dbReference type="Pfam" id="PF06761">
    <property type="entry name" value="IcmF-related"/>
    <property type="match status" value="1"/>
</dbReference>
<organism evidence="6 7">
    <name type="scientific">Halorhodospira halochloris</name>
    <name type="common">Ectothiorhodospira halochloris</name>
    <dbReference type="NCBI Taxonomy" id="1052"/>
    <lineage>
        <taxon>Bacteria</taxon>
        <taxon>Pseudomonadati</taxon>
        <taxon>Pseudomonadota</taxon>
        <taxon>Gammaproteobacteria</taxon>
        <taxon>Chromatiales</taxon>
        <taxon>Ectothiorhodospiraceae</taxon>
        <taxon>Halorhodospira</taxon>
    </lineage>
</organism>
<dbReference type="PANTHER" id="PTHR36153:SF1">
    <property type="entry name" value="TYPE VI SECRETION SYSTEM COMPONENT TSSM1"/>
    <property type="match status" value="1"/>
</dbReference>
<evidence type="ECO:0000259" key="5">
    <source>
        <dbReference type="Pfam" id="PF21070"/>
    </source>
</evidence>
<accession>A0A0X8XAR8</accession>
<gene>
    <name evidence="6" type="ORF">HH1059_18880</name>
</gene>
<dbReference type="SUPFAM" id="SSF52540">
    <property type="entry name" value="P-loop containing nucleoside triphosphate hydrolases"/>
    <property type="match status" value="1"/>
</dbReference>
<sequence length="1113" mass="124692">MGLSVLVSWCVSLLWPLSGTVLVFLMYFRRRSRIKRLSPLASGADEHRLTLMKDSINSGVRAIQRARGNSEKSKKGLDKLPWYLVIGETSSGKSQFLRNSGLNFPHGEPRTTIERDTESASWCDWWLSESAAFIDTSGRLIDGEDSRGEWATLLQQLKQWRPRKPLNGVLVVVSVGDLLRSNEEALNRKAMLIRERLDDLRREIRLRVPVFLVFTQADQILGFDDFFADLNAEQRNQFWGIEIAGGTENFNKQLQELLDRIASLRIKKVAKHQDLSGRVLAFEFPEQLSRFGHKLGKFVGLLTGNGYYRKPPCLEGMYLTSSKVTSQALSRFSNGCSQSYFIKGFLNERVLPLAERVVPEAHRQILQYGSKCIFTVGALVLLIISIAGFAESAKFEVDLAERTGAQIATAHAALNHPSSSNQERFQALEGLHDNWLVLRERSNVSALSRAMSINTSRLQLKKLEPLMSKLVREAVLEEARAGLTLELLSYHRSWSDLNSIDREILRPDYYEALAVYRMLTTDPDRLDPEKAGRVLAKIWLRNQHRDISGSQAKAVTHSLELILDMSGPYSNLDHDLVEKFRQDLAFKADARVIYERVLAKAKSNLQDLSLNDLLSGRDRDLLRAPIDGGVVSGAFSGDAWEGFVLEHVERLLSVENQSDWVVASLDANASSAGLIKQDLIDEIERQYIEDFVSSWLNFISSLRPAGFDSLHDSTRRLDRLAGSDGVLAALFAAIYDHMSHHDGNDMIQMATETVGLSSVGRLQRDRRGAELLELLRVDDAKVGLPRLLLGYSKTLVALQAETENLAFSSNQGRASKEYAADVLGGTDKSIALQAAFLAVDRALMDLSHELRVALQPLLKAPLQSSWEQILLASRGYINSLWQEDVLNFYRASLAGRFPLSGAGRDAAVGDFENFFRGSDGIFWLFVEERLTPFLVRRGGRWQEKVWQGSGLGVQPAFLAVINKSEQITQSLFGDANHINLSFHVAAQPNPDLVDMRMNVNGYGLRYRNESERWHSFTWSGSSSSGARVAATSGVTGGSTQLRASGDWALLRLLQGADQMHQENSAEFIAEWDLHKGADKQHQPLALHIRAERSSPILAWQDWSDFNLPNRVTF</sequence>
<dbReference type="InterPro" id="IPR017731">
    <property type="entry name" value="TssM1-like"/>
</dbReference>
<evidence type="ECO:0000259" key="3">
    <source>
        <dbReference type="Pfam" id="PF06761"/>
    </source>
</evidence>
<evidence type="ECO:0000313" key="6">
    <source>
        <dbReference type="EMBL" id="BAU58576.2"/>
    </source>
</evidence>
<evidence type="ECO:0000259" key="2">
    <source>
        <dbReference type="Pfam" id="PF06744"/>
    </source>
</evidence>
<evidence type="ECO:0000313" key="7">
    <source>
        <dbReference type="Proteomes" id="UP000218890"/>
    </source>
</evidence>
<dbReference type="Pfam" id="PF21070">
    <property type="entry name" value="IcmF_helical"/>
    <property type="match status" value="1"/>
</dbReference>
<dbReference type="KEGG" id="hhk:HH1059_18880"/>
<name>A0A0X8XAR8_HALHR</name>
<dbReference type="CDD" id="cd00882">
    <property type="entry name" value="Ras_like_GTPase"/>
    <property type="match status" value="1"/>
</dbReference>
<dbReference type="PANTHER" id="PTHR36153">
    <property type="entry name" value="INNER MEMBRANE PROTEIN-RELATED"/>
    <property type="match status" value="1"/>
</dbReference>
<keyword evidence="7" id="KW-1185">Reference proteome</keyword>